<dbReference type="PANTHER" id="PTHR43677">
    <property type="entry name" value="SHORT-CHAIN DEHYDROGENASE/REDUCTASE"/>
    <property type="match status" value="1"/>
</dbReference>
<dbReference type="EMBL" id="JAJNDC010000005">
    <property type="protein sequence ID" value="MCW9714429.1"/>
    <property type="molecule type" value="Genomic_DNA"/>
</dbReference>
<dbReference type="InterPro" id="IPR014188">
    <property type="entry name" value="Acrylyl-CoA_reductase_AcuI"/>
</dbReference>
<dbReference type="SMART" id="SM00829">
    <property type="entry name" value="PKS_ER"/>
    <property type="match status" value="1"/>
</dbReference>
<dbReference type="Gene3D" id="3.40.50.720">
    <property type="entry name" value="NAD(P)-binding Rossmann-like Domain"/>
    <property type="match status" value="1"/>
</dbReference>
<reference evidence="2 3" key="1">
    <citation type="submission" date="2021-11" db="EMBL/GenBank/DDBJ databases">
        <title>Aliifidinibius sp. nov., a new bacterium isolated from saline soil.</title>
        <authorList>
            <person name="Galisteo C."/>
            <person name="De La Haba R."/>
            <person name="Sanchez-Porro C."/>
            <person name="Ventosa A."/>
        </authorList>
    </citation>
    <scope>NUCLEOTIDE SEQUENCE [LARGE SCALE GENOMIC DNA]</scope>
    <source>
        <strain evidence="2 3">KACC 190600</strain>
    </source>
</reference>
<name>A0ABT3Q2T3_9BACT</name>
<dbReference type="Pfam" id="PF08240">
    <property type="entry name" value="ADH_N"/>
    <property type="match status" value="1"/>
</dbReference>
<comment type="caution">
    <text evidence="2">The sequence shown here is derived from an EMBL/GenBank/DDBJ whole genome shotgun (WGS) entry which is preliminary data.</text>
</comment>
<dbReference type="Proteomes" id="UP001207337">
    <property type="component" value="Unassembled WGS sequence"/>
</dbReference>
<dbReference type="InterPro" id="IPR051397">
    <property type="entry name" value="Zn-ADH-like_protein"/>
</dbReference>
<dbReference type="InterPro" id="IPR011032">
    <property type="entry name" value="GroES-like_sf"/>
</dbReference>
<dbReference type="CDD" id="cd05280">
    <property type="entry name" value="MDR_yhdh_yhfp"/>
    <property type="match status" value="1"/>
</dbReference>
<proteinExistence type="predicted"/>
<sequence length="332" mass="35794">MNQSFKALVVEETEDGQFKRSIREWNIDKLPKHEVLVQVHFSSLNYKDALSATGNKGVTKQYPHIPGIDAAGIVEESSDDRFEKGDKVIVTSYDLGQNTPGGFGQYIRVPGDWVVPLPVGLSLFESMALGTAGLTAAIGVHHLKHNNVEPDDGPVLVTGATGGVGTMAISILAKLGYQVTAATGKTERESFLKSLGASSVIHRDKVQDQSGQPLLSARWAGGIDTVGGLMLDTVLRQTKQGGTVACCGNVLGHELHTSVYPFILRGVNLAGIDSGYSPMELRKKLWKRLASSWKPAHLKKISQSCSLEELNQKIDNILEGKQVGRTVVDLNV</sequence>
<dbReference type="SUPFAM" id="SSF50129">
    <property type="entry name" value="GroES-like"/>
    <property type="match status" value="1"/>
</dbReference>
<evidence type="ECO:0000313" key="2">
    <source>
        <dbReference type="EMBL" id="MCW9714429.1"/>
    </source>
</evidence>
<feature type="domain" description="Enoyl reductase (ER)" evidence="1">
    <location>
        <begin position="16"/>
        <end position="328"/>
    </location>
</feature>
<dbReference type="NCBIfam" id="TIGR02823">
    <property type="entry name" value="oxido_YhdH"/>
    <property type="match status" value="1"/>
</dbReference>
<dbReference type="Gene3D" id="3.90.180.10">
    <property type="entry name" value="Medium-chain alcohol dehydrogenases, catalytic domain"/>
    <property type="match status" value="1"/>
</dbReference>
<accession>A0ABT3Q2T3</accession>
<dbReference type="InterPro" id="IPR020843">
    <property type="entry name" value="ER"/>
</dbReference>
<dbReference type="RefSeq" id="WP_265791704.1">
    <property type="nucleotide sequence ID" value="NZ_BAABRS010000005.1"/>
</dbReference>
<dbReference type="Pfam" id="PF00107">
    <property type="entry name" value="ADH_zinc_N"/>
    <property type="match status" value="1"/>
</dbReference>
<evidence type="ECO:0000259" key="1">
    <source>
        <dbReference type="SMART" id="SM00829"/>
    </source>
</evidence>
<protein>
    <submittedName>
        <fullName evidence="2">YhdH/YhfP family quinone oxidoreductase</fullName>
    </submittedName>
</protein>
<gene>
    <name evidence="2" type="ORF">LQ318_16100</name>
</gene>
<dbReference type="PANTHER" id="PTHR43677:SF1">
    <property type="entry name" value="ACRYLYL-COA REDUCTASE ACUI-RELATED"/>
    <property type="match status" value="1"/>
</dbReference>
<dbReference type="InterPro" id="IPR013149">
    <property type="entry name" value="ADH-like_C"/>
</dbReference>
<dbReference type="InterPro" id="IPR036291">
    <property type="entry name" value="NAD(P)-bd_dom_sf"/>
</dbReference>
<keyword evidence="3" id="KW-1185">Reference proteome</keyword>
<organism evidence="2 3">
    <name type="scientific">Fodinibius salicampi</name>
    <dbReference type="NCBI Taxonomy" id="1920655"/>
    <lineage>
        <taxon>Bacteria</taxon>
        <taxon>Pseudomonadati</taxon>
        <taxon>Balneolota</taxon>
        <taxon>Balneolia</taxon>
        <taxon>Balneolales</taxon>
        <taxon>Balneolaceae</taxon>
        <taxon>Fodinibius</taxon>
    </lineage>
</organism>
<dbReference type="SUPFAM" id="SSF51735">
    <property type="entry name" value="NAD(P)-binding Rossmann-fold domains"/>
    <property type="match status" value="1"/>
</dbReference>
<evidence type="ECO:0000313" key="3">
    <source>
        <dbReference type="Proteomes" id="UP001207337"/>
    </source>
</evidence>
<dbReference type="InterPro" id="IPR013154">
    <property type="entry name" value="ADH-like_N"/>
</dbReference>